<dbReference type="Proteomes" id="UP001320706">
    <property type="component" value="Unassembled WGS sequence"/>
</dbReference>
<organism evidence="1 2">
    <name type="scientific">Zalaria obscura</name>
    <dbReference type="NCBI Taxonomy" id="2024903"/>
    <lineage>
        <taxon>Eukaryota</taxon>
        <taxon>Fungi</taxon>
        <taxon>Dikarya</taxon>
        <taxon>Ascomycota</taxon>
        <taxon>Pezizomycotina</taxon>
        <taxon>Dothideomycetes</taxon>
        <taxon>Dothideomycetidae</taxon>
        <taxon>Dothideales</taxon>
        <taxon>Zalariaceae</taxon>
        <taxon>Zalaria</taxon>
    </lineage>
</organism>
<protein>
    <submittedName>
        <fullName evidence="1">Nucleoporin nup84</fullName>
    </submittedName>
</protein>
<reference evidence="1" key="1">
    <citation type="submission" date="2024-02" db="EMBL/GenBank/DDBJ databases">
        <title>Metagenome Assembled Genome of Zalaria obscura JY119.</title>
        <authorList>
            <person name="Vighnesh L."/>
            <person name="Jagadeeshwari U."/>
            <person name="Venkata Ramana C."/>
            <person name="Sasikala C."/>
        </authorList>
    </citation>
    <scope>NUCLEOTIDE SEQUENCE</scope>
    <source>
        <strain evidence="1">JY119</strain>
    </source>
</reference>
<proteinExistence type="predicted"/>
<keyword evidence="2" id="KW-1185">Reference proteome</keyword>
<sequence length="990" mass="112494">MAPVTRRSAVSKTVHRKAPRADGQHRQISRKETSDSWELLENSENNPQADMMITSAHHLIDDLNPLRDMADRVGREVENFAETLDKYNDRLRSEDAFEAAFDLVVEYKNFAESIVKKLKKKHEAQRIRDMKKDMGARVPMSPGRSFGDSRNSFTTEGEMLQDERTNVETLKQWQAEADTWELMRIMFELRYHPDQQELQQQKEQRLQELGVPHRYTPENEIWERFTLENDTAKERYLVLRWLEESADHGENDIDAIGEELEKKSGRGRGLWYNGWMETKERIKGDKRMRVFQPDSNAGLPNIKRSDNNELLVSALDPDAPTRQQRTLEKADSYSERSLWMICWEMLRRGKSWADICEWCLERNQAWRAVAMGKSAEADFAVGLSGASYGGLWRRMCYAAAKNGAKDEYEAAVYGLLSGDLETVQAVCRTWDDHLYAHYNSLLLSQFDQYIQQYSPLKMSSDITKRFGLFNALQHHGSRGSVARNIVQNLRQQESVSLEARQPMKLLQSSLIANTVEDLLANVGTAISDAAWSEGESQVIAPIRKAIAPGSSGCLVETAIAEDYDALRIVTHSLIMLREFHIPHSEQEADILDNVIAAYVQFLRAAGTRDLAPLYASRMAPKRAVSSLAQVLSDITDAKEMMEFIKLIELYSIDPIAVLVEQYQFIIKETLTERTTEDGTFKLIEESTEELYPGQSIRLDVHKEDAGEAEQRIIDSLMAFYLIEGQWRVTFEALAFTCRKFLVNGYFAEAADLVRRFPFESISEQKGRVVMGKGFNVFDDEMIRSMPEESEERVQALLLQKQARVYHELTQVVKAISALISWRETEHEFASKVPRPTSAPSRLKSAIEHVRTAVEPLFSGILLLSKDGTLKIRRGIGAPLTLTSEAEAADLLQIRTLYLPEIILAYNSALCSAGHMISRDWLVSSMDLATIVADDRSGLGEAFVKASRMGELVKSFAQVSKSMLKLNELGKKRLERKGRRGATLGVWEING</sequence>
<dbReference type="EMBL" id="JAMKPW020000041">
    <property type="protein sequence ID" value="KAK8196691.1"/>
    <property type="molecule type" value="Genomic_DNA"/>
</dbReference>
<evidence type="ECO:0000313" key="2">
    <source>
        <dbReference type="Proteomes" id="UP001320706"/>
    </source>
</evidence>
<gene>
    <name evidence="1" type="primary">NUP84</name>
    <name evidence="1" type="ORF">M8818_006858</name>
</gene>
<comment type="caution">
    <text evidence="1">The sequence shown here is derived from an EMBL/GenBank/DDBJ whole genome shotgun (WGS) entry which is preliminary data.</text>
</comment>
<accession>A0ACC3S526</accession>
<evidence type="ECO:0000313" key="1">
    <source>
        <dbReference type="EMBL" id="KAK8196691.1"/>
    </source>
</evidence>
<name>A0ACC3S526_9PEZI</name>